<evidence type="ECO:0000313" key="1">
    <source>
        <dbReference type="EMBL" id="ODV92102.1"/>
    </source>
</evidence>
<accession>A0A1E4TK20</accession>
<proteinExistence type="predicted"/>
<dbReference type="AlphaFoldDB" id="A0A1E4TK20"/>
<evidence type="ECO:0000313" key="2">
    <source>
        <dbReference type="Proteomes" id="UP000095023"/>
    </source>
</evidence>
<protein>
    <submittedName>
        <fullName evidence="1">Uncharacterized protein</fullName>
    </submittedName>
</protein>
<keyword evidence="2" id="KW-1185">Reference proteome</keyword>
<dbReference type="Proteomes" id="UP000095023">
    <property type="component" value="Unassembled WGS sequence"/>
</dbReference>
<name>A0A1E4TK20_9ASCO</name>
<gene>
    <name evidence="1" type="ORF">CANCADRAFT_19340</name>
</gene>
<sequence>FCMLKARIFYRTLAQHSRRLIDTCPSPKVDTGCTYCELKYPEDLPIDTTRPLAGTAPEHYRHIV</sequence>
<feature type="non-terminal residue" evidence="1">
    <location>
        <position position="64"/>
    </location>
</feature>
<feature type="non-terminal residue" evidence="1">
    <location>
        <position position="1"/>
    </location>
</feature>
<dbReference type="OrthoDB" id="10253744at2759"/>
<organism evidence="1 2">
    <name type="scientific">Tortispora caseinolytica NRRL Y-17796</name>
    <dbReference type="NCBI Taxonomy" id="767744"/>
    <lineage>
        <taxon>Eukaryota</taxon>
        <taxon>Fungi</taxon>
        <taxon>Dikarya</taxon>
        <taxon>Ascomycota</taxon>
        <taxon>Saccharomycotina</taxon>
        <taxon>Trigonopsidomycetes</taxon>
        <taxon>Trigonopsidales</taxon>
        <taxon>Trigonopsidaceae</taxon>
        <taxon>Tortispora</taxon>
    </lineage>
</organism>
<dbReference type="EMBL" id="KV453841">
    <property type="protein sequence ID" value="ODV92102.1"/>
    <property type="molecule type" value="Genomic_DNA"/>
</dbReference>
<reference evidence="2" key="1">
    <citation type="submission" date="2016-02" db="EMBL/GenBank/DDBJ databases">
        <title>Comparative genomics of biotechnologically important yeasts.</title>
        <authorList>
            <consortium name="DOE Joint Genome Institute"/>
            <person name="Riley R."/>
            <person name="Haridas S."/>
            <person name="Wolfe K.H."/>
            <person name="Lopes M.R."/>
            <person name="Hittinger C.T."/>
            <person name="Goker M."/>
            <person name="Salamov A."/>
            <person name="Wisecaver J."/>
            <person name="Long T.M."/>
            <person name="Aerts A.L."/>
            <person name="Barry K."/>
            <person name="Choi C."/>
            <person name="Clum A."/>
            <person name="Coughlan A.Y."/>
            <person name="Deshpande S."/>
            <person name="Douglass A.P."/>
            <person name="Hanson S.J."/>
            <person name="Klenk H.-P."/>
            <person name="Labutti K."/>
            <person name="Lapidus A."/>
            <person name="Lindquist E."/>
            <person name="Lipzen A."/>
            <person name="Meier-Kolthoff J.P."/>
            <person name="Ohm R.A."/>
            <person name="Otillar R.P."/>
            <person name="Pangilinan J."/>
            <person name="Peng Y."/>
            <person name="Rokas A."/>
            <person name="Rosa C.A."/>
            <person name="Scheuner C."/>
            <person name="Sibirny A.A."/>
            <person name="Slot J.C."/>
            <person name="Stielow J.B."/>
            <person name="Sun H."/>
            <person name="Kurtzman C.P."/>
            <person name="Blackwell M."/>
            <person name="Jeffries T.W."/>
            <person name="Grigoriev I.V."/>
        </authorList>
    </citation>
    <scope>NUCLEOTIDE SEQUENCE [LARGE SCALE GENOMIC DNA]</scope>
    <source>
        <strain evidence="2">NRRL Y-17796</strain>
    </source>
</reference>